<dbReference type="InterPro" id="IPR016032">
    <property type="entry name" value="Sig_transdc_resp-reg_C-effctor"/>
</dbReference>
<feature type="modified residue" description="4-aspartylphosphate" evidence="5">
    <location>
        <position position="59"/>
    </location>
</feature>
<evidence type="ECO:0000259" key="6">
    <source>
        <dbReference type="PROSITE" id="PS50043"/>
    </source>
</evidence>
<dbReference type="Pfam" id="PF00072">
    <property type="entry name" value="Response_reg"/>
    <property type="match status" value="1"/>
</dbReference>
<dbReference type="InterPro" id="IPR039420">
    <property type="entry name" value="WalR-like"/>
</dbReference>
<evidence type="ECO:0000259" key="7">
    <source>
        <dbReference type="PROSITE" id="PS50110"/>
    </source>
</evidence>
<evidence type="ECO:0000256" key="5">
    <source>
        <dbReference type="PROSITE-ProRule" id="PRU00169"/>
    </source>
</evidence>
<evidence type="ECO:0000256" key="4">
    <source>
        <dbReference type="ARBA" id="ARBA00023163"/>
    </source>
</evidence>
<dbReference type="InterPro" id="IPR011006">
    <property type="entry name" value="CheY-like_superfamily"/>
</dbReference>
<dbReference type="SMART" id="SM00421">
    <property type="entry name" value="HTH_LUXR"/>
    <property type="match status" value="1"/>
</dbReference>
<keyword evidence="3" id="KW-0238">DNA-binding</keyword>
<dbReference type="CDD" id="cd06170">
    <property type="entry name" value="LuxR_C_like"/>
    <property type="match status" value="1"/>
</dbReference>
<keyword evidence="1 5" id="KW-0597">Phosphoprotein</keyword>
<name>A0ABU7KLI5_9ACTN</name>
<dbReference type="PANTHER" id="PTHR43214:SF24">
    <property type="entry name" value="TRANSCRIPTIONAL REGULATORY PROTEIN NARL-RELATED"/>
    <property type="match status" value="1"/>
</dbReference>
<dbReference type="PROSITE" id="PS50043">
    <property type="entry name" value="HTH_LUXR_2"/>
    <property type="match status" value="1"/>
</dbReference>
<organism evidence="8 9">
    <name type="scientific">Nocardiopsis tropica</name>
    <dbReference type="NCBI Taxonomy" id="109330"/>
    <lineage>
        <taxon>Bacteria</taxon>
        <taxon>Bacillati</taxon>
        <taxon>Actinomycetota</taxon>
        <taxon>Actinomycetes</taxon>
        <taxon>Streptosporangiales</taxon>
        <taxon>Nocardiopsidaceae</taxon>
        <taxon>Nocardiopsis</taxon>
    </lineage>
</organism>
<dbReference type="InterPro" id="IPR058245">
    <property type="entry name" value="NreC/VraR/RcsB-like_REC"/>
</dbReference>
<dbReference type="PRINTS" id="PR00038">
    <property type="entry name" value="HTHLUXR"/>
</dbReference>
<dbReference type="InterPro" id="IPR000792">
    <property type="entry name" value="Tscrpt_reg_LuxR_C"/>
</dbReference>
<accession>A0ABU7KLI5</accession>
<evidence type="ECO:0000313" key="8">
    <source>
        <dbReference type="EMBL" id="MEE2050150.1"/>
    </source>
</evidence>
<dbReference type="PROSITE" id="PS00622">
    <property type="entry name" value="HTH_LUXR_1"/>
    <property type="match status" value="1"/>
</dbReference>
<dbReference type="EMBL" id="JAUUCC010000011">
    <property type="protein sequence ID" value="MEE2050150.1"/>
    <property type="molecule type" value="Genomic_DNA"/>
</dbReference>
<dbReference type="SUPFAM" id="SSF46894">
    <property type="entry name" value="C-terminal effector domain of the bipartite response regulators"/>
    <property type="match status" value="1"/>
</dbReference>
<dbReference type="RefSeq" id="WP_330157392.1">
    <property type="nucleotide sequence ID" value="NZ_BAAAJA010000028.1"/>
</dbReference>
<dbReference type="PANTHER" id="PTHR43214">
    <property type="entry name" value="TWO-COMPONENT RESPONSE REGULATOR"/>
    <property type="match status" value="1"/>
</dbReference>
<protein>
    <submittedName>
        <fullName evidence="8">Response regulator transcription factor</fullName>
    </submittedName>
</protein>
<dbReference type="SUPFAM" id="SSF52172">
    <property type="entry name" value="CheY-like"/>
    <property type="match status" value="1"/>
</dbReference>
<proteinExistence type="predicted"/>
<dbReference type="Pfam" id="PF00196">
    <property type="entry name" value="GerE"/>
    <property type="match status" value="1"/>
</dbReference>
<dbReference type="PROSITE" id="PS50110">
    <property type="entry name" value="RESPONSE_REGULATORY"/>
    <property type="match status" value="1"/>
</dbReference>
<sequence>MNGGSPIRVVVCEDDELVRAGYAAVLDAQPDMAVVGQAGDGAEAVSLIRDLRPDVAVMDIHMPRLSGIEVTARLAEQPDPHPVRVLVVTTFNLDEYVYEALRAGASGFLLKDAPLHELIAGVRTVARGEALLAPAVTRRLIGEYALRIRPADPAPPPVHTEPLTGREHEVLLLMAEGLSNGEIAERMTIAHETVKTHVSRILTKLRLRDRVQAVVFAYRSGLVRQG</sequence>
<dbReference type="Proteomes" id="UP001348641">
    <property type="component" value="Unassembled WGS sequence"/>
</dbReference>
<feature type="domain" description="Response regulatory" evidence="7">
    <location>
        <begin position="8"/>
        <end position="126"/>
    </location>
</feature>
<keyword evidence="2" id="KW-0805">Transcription regulation</keyword>
<evidence type="ECO:0000256" key="3">
    <source>
        <dbReference type="ARBA" id="ARBA00023125"/>
    </source>
</evidence>
<dbReference type="InterPro" id="IPR001789">
    <property type="entry name" value="Sig_transdc_resp-reg_receiver"/>
</dbReference>
<feature type="domain" description="HTH luxR-type" evidence="6">
    <location>
        <begin position="156"/>
        <end position="221"/>
    </location>
</feature>
<evidence type="ECO:0000256" key="1">
    <source>
        <dbReference type="ARBA" id="ARBA00022553"/>
    </source>
</evidence>
<gene>
    <name evidence="8" type="ORF">Q8A49_06540</name>
</gene>
<evidence type="ECO:0000256" key="2">
    <source>
        <dbReference type="ARBA" id="ARBA00023015"/>
    </source>
</evidence>
<dbReference type="SMART" id="SM00448">
    <property type="entry name" value="REC"/>
    <property type="match status" value="1"/>
</dbReference>
<evidence type="ECO:0000313" key="9">
    <source>
        <dbReference type="Proteomes" id="UP001348641"/>
    </source>
</evidence>
<reference evidence="8 9" key="1">
    <citation type="submission" date="2023-07" db="EMBL/GenBank/DDBJ databases">
        <authorList>
            <person name="Girao M."/>
            <person name="Carvalho M.F."/>
        </authorList>
    </citation>
    <scope>NUCLEOTIDE SEQUENCE [LARGE SCALE GENOMIC DNA]</scope>
    <source>
        <strain evidence="8 9">66/93</strain>
    </source>
</reference>
<keyword evidence="4" id="KW-0804">Transcription</keyword>
<comment type="caution">
    <text evidence="8">The sequence shown here is derived from an EMBL/GenBank/DDBJ whole genome shotgun (WGS) entry which is preliminary data.</text>
</comment>
<dbReference type="CDD" id="cd17535">
    <property type="entry name" value="REC_NarL-like"/>
    <property type="match status" value="1"/>
</dbReference>
<dbReference type="Gene3D" id="3.40.50.2300">
    <property type="match status" value="1"/>
</dbReference>